<sequence>MTLIKIDLDKHLVKQAEEMLSEVPNGMKRCMKNAINKTTRSAGRSLHNELKTDYNIKVSEIKRGLNIQRATLSRLEGKVIANGPVTRLKKGFRTDTKTPKAYAAYIKKRSRKSLPEQAFVQTMPNSGHIGIFERTGGKMGSNPKRDEIRELKGPSVAGMANSKNISKEVKKELEVNFDKNFKNEVIKLLNK</sequence>
<reference evidence="1" key="1">
    <citation type="journal article" date="2023" name="Int. J. Syst. Evol. Microbiol.">
        <title>&lt;i&gt;Holtiella tumoricola&lt;/i&gt; gen. nov. sp. nov., isolated from a human clinical sample.</title>
        <authorList>
            <person name="Allen-Vercoe E."/>
            <person name="Daigneault M.C."/>
            <person name="Vancuren S.J."/>
            <person name="Cochrane K."/>
            <person name="O'Neal L.L."/>
            <person name="Sankaranarayanan K."/>
            <person name="Lawson P.A."/>
        </authorList>
    </citation>
    <scope>NUCLEOTIDE SEQUENCE</scope>
    <source>
        <strain evidence="1">CC70A</strain>
    </source>
</reference>
<accession>A0AA42DMR8</accession>
<name>A0AA42DMR8_9FIRM</name>
<dbReference type="InterPro" id="IPR010633">
    <property type="entry name" value="Phage_lambda_GpZ"/>
</dbReference>
<dbReference type="RefSeq" id="WP_271012028.1">
    <property type="nucleotide sequence ID" value="NZ_JAQIFT010000040.1"/>
</dbReference>
<dbReference type="AlphaFoldDB" id="A0AA42DMR8"/>
<gene>
    <name evidence="1" type="ORF">PBV87_09275</name>
</gene>
<dbReference type="Proteomes" id="UP001169242">
    <property type="component" value="Unassembled WGS sequence"/>
</dbReference>
<keyword evidence="2" id="KW-1185">Reference proteome</keyword>
<protein>
    <submittedName>
        <fullName evidence="1">Phage tail protein</fullName>
    </submittedName>
</protein>
<organism evidence="1 2">
    <name type="scientific">Holtiella tumoricola</name>
    <dbReference type="NCBI Taxonomy" id="3018743"/>
    <lineage>
        <taxon>Bacteria</taxon>
        <taxon>Bacillati</taxon>
        <taxon>Bacillota</taxon>
        <taxon>Clostridia</taxon>
        <taxon>Lachnospirales</taxon>
        <taxon>Cellulosilyticaceae</taxon>
        <taxon>Holtiella</taxon>
    </lineage>
</organism>
<evidence type="ECO:0000313" key="1">
    <source>
        <dbReference type="EMBL" id="MDA3731666.1"/>
    </source>
</evidence>
<comment type="caution">
    <text evidence="1">The sequence shown here is derived from an EMBL/GenBank/DDBJ whole genome shotgun (WGS) entry which is preliminary data.</text>
</comment>
<proteinExistence type="predicted"/>
<dbReference type="Pfam" id="PF06763">
    <property type="entry name" value="Minor_tail_Z"/>
    <property type="match status" value="1"/>
</dbReference>
<evidence type="ECO:0000313" key="2">
    <source>
        <dbReference type="Proteomes" id="UP001169242"/>
    </source>
</evidence>
<dbReference type="EMBL" id="JAQIFT010000040">
    <property type="protein sequence ID" value="MDA3731666.1"/>
    <property type="molecule type" value="Genomic_DNA"/>
</dbReference>